<dbReference type="GO" id="GO:0006276">
    <property type="term" value="P:plasmid maintenance"/>
    <property type="evidence" value="ECO:0007669"/>
    <property type="project" value="InterPro"/>
</dbReference>
<keyword evidence="5" id="KW-0804">Transcription</keyword>
<gene>
    <name evidence="8" type="ORF">P0Y65_11055</name>
</gene>
<protein>
    <recommendedName>
        <fullName evidence="2">Toxin CcdB</fullName>
    </recommendedName>
    <alternativeName>
        <fullName evidence="7">Cytotoxic protein CcdB</fullName>
    </alternativeName>
    <alternativeName>
        <fullName evidence="6">Protein LetD</fullName>
    </alternativeName>
</protein>
<evidence type="ECO:0000256" key="5">
    <source>
        <dbReference type="ARBA" id="ARBA00023163"/>
    </source>
</evidence>
<evidence type="ECO:0000256" key="6">
    <source>
        <dbReference type="ARBA" id="ARBA00029628"/>
    </source>
</evidence>
<dbReference type="AlphaFoldDB" id="A0AAJ5VR89"/>
<comment type="similarity">
    <text evidence="1">Belongs to the CcdB toxin family.</text>
</comment>
<dbReference type="Proteomes" id="UP001217476">
    <property type="component" value="Chromosome"/>
</dbReference>
<dbReference type="Pfam" id="PF01845">
    <property type="entry name" value="CcdB"/>
    <property type="match status" value="1"/>
</dbReference>
<reference evidence="8" key="1">
    <citation type="submission" date="2023-03" db="EMBL/GenBank/DDBJ databases">
        <title>Andean soil-derived lignocellulolytic bacterial consortium as a source of novel taxa and putative plastic-active enzymes.</title>
        <authorList>
            <person name="Diaz-Garcia L."/>
            <person name="Chuvochina M."/>
            <person name="Feuerriegel G."/>
            <person name="Bunk B."/>
            <person name="Sproer C."/>
            <person name="Streit W.R."/>
            <person name="Rodriguez L.M."/>
            <person name="Overmann J."/>
            <person name="Jimenez D.J."/>
        </authorList>
    </citation>
    <scope>NUCLEOTIDE SEQUENCE</scope>
    <source>
        <strain evidence="8">MAG 4196</strain>
    </source>
</reference>
<sequence length="97" mass="10945">MARYDVFRLGDGLVVDVQTNYLSDIVSRLVVPLEPLQNTARRTRRLNPILQFDGGSYVLLPQQMASVSIRILTHRLGSIAEYHDDIMDAIDVLLTGF</sequence>
<dbReference type="EMBL" id="CP119312">
    <property type="protein sequence ID" value="WEK02746.1"/>
    <property type="molecule type" value="Genomic_DNA"/>
</dbReference>
<evidence type="ECO:0000256" key="3">
    <source>
        <dbReference type="ARBA" id="ARBA00022491"/>
    </source>
</evidence>
<proteinExistence type="inferred from homology"/>
<name>A0AAJ5VR89_9HYPH</name>
<evidence type="ECO:0000256" key="1">
    <source>
        <dbReference type="ARBA" id="ARBA00005230"/>
    </source>
</evidence>
<dbReference type="SUPFAM" id="SSF50118">
    <property type="entry name" value="Cell growth inhibitor/plasmid maintenance toxic component"/>
    <property type="match status" value="1"/>
</dbReference>
<dbReference type="Gene3D" id="2.30.30.110">
    <property type="match status" value="1"/>
</dbReference>
<dbReference type="InterPro" id="IPR002712">
    <property type="entry name" value="CcdB"/>
</dbReference>
<dbReference type="InterPro" id="IPR011067">
    <property type="entry name" value="Plasmid_toxin/cell-grow_inhib"/>
</dbReference>
<organism evidence="8 9">
    <name type="scientific">Candidatus Devosia phytovorans</name>
    <dbReference type="NCBI Taxonomy" id="3121372"/>
    <lineage>
        <taxon>Bacteria</taxon>
        <taxon>Pseudomonadati</taxon>
        <taxon>Pseudomonadota</taxon>
        <taxon>Alphaproteobacteria</taxon>
        <taxon>Hyphomicrobiales</taxon>
        <taxon>Devosiaceae</taxon>
        <taxon>Devosia</taxon>
    </lineage>
</organism>
<accession>A0AAJ5VR89</accession>
<evidence type="ECO:0000256" key="2">
    <source>
        <dbReference type="ARBA" id="ARBA00015075"/>
    </source>
</evidence>
<evidence type="ECO:0000256" key="7">
    <source>
        <dbReference type="ARBA" id="ARBA00033135"/>
    </source>
</evidence>
<evidence type="ECO:0000313" key="9">
    <source>
        <dbReference type="Proteomes" id="UP001217476"/>
    </source>
</evidence>
<evidence type="ECO:0000256" key="4">
    <source>
        <dbReference type="ARBA" id="ARBA00023015"/>
    </source>
</evidence>
<evidence type="ECO:0000313" key="8">
    <source>
        <dbReference type="EMBL" id="WEK02746.1"/>
    </source>
</evidence>
<keyword evidence="4" id="KW-0805">Transcription regulation</keyword>
<dbReference type="GO" id="GO:0008657">
    <property type="term" value="F:DNA topoisomerase type II (double strand cut, ATP-hydrolyzing) inhibitor activity"/>
    <property type="evidence" value="ECO:0007669"/>
    <property type="project" value="InterPro"/>
</dbReference>
<keyword evidence="3" id="KW-0678">Repressor</keyword>